<keyword evidence="11" id="KW-1185">Reference proteome</keyword>
<name>F0LK77_THEBM</name>
<evidence type="ECO:0000256" key="7">
    <source>
        <dbReference type="ARBA" id="ARBA00038093"/>
    </source>
</evidence>
<evidence type="ECO:0000313" key="10">
    <source>
        <dbReference type="EMBL" id="ADT84789.1"/>
    </source>
</evidence>
<comment type="function">
    <text evidence="8">Toxic component of a toxin-antitoxin (TA) system. An RNase.</text>
</comment>
<organism evidence="10 11">
    <name type="scientific">Thermococcus barophilus (strain DSM 11836 / MP)</name>
    <dbReference type="NCBI Taxonomy" id="391623"/>
    <lineage>
        <taxon>Archaea</taxon>
        <taxon>Methanobacteriati</taxon>
        <taxon>Methanobacteriota</taxon>
        <taxon>Thermococci</taxon>
        <taxon>Thermococcales</taxon>
        <taxon>Thermococcaceae</taxon>
        <taxon>Thermococcus</taxon>
    </lineage>
</organism>
<dbReference type="OrthoDB" id="38049at2157"/>
<dbReference type="RefSeq" id="WP_013468085.1">
    <property type="nucleotide sequence ID" value="NC_014804.1"/>
</dbReference>
<keyword evidence="3 8" id="KW-0540">Nuclease</keyword>
<dbReference type="GO" id="GO:0004540">
    <property type="term" value="F:RNA nuclease activity"/>
    <property type="evidence" value="ECO:0007669"/>
    <property type="project" value="InterPro"/>
</dbReference>
<feature type="binding site" evidence="8">
    <location>
        <position position="7"/>
    </location>
    <ligand>
        <name>Mg(2+)</name>
        <dbReference type="ChEBI" id="CHEBI:18420"/>
    </ligand>
</feature>
<evidence type="ECO:0000313" key="11">
    <source>
        <dbReference type="Proteomes" id="UP000007478"/>
    </source>
</evidence>
<protein>
    <recommendedName>
        <fullName evidence="8">Ribonuclease VapC</fullName>
        <shortName evidence="8">RNase VapC</shortName>
        <ecNumber evidence="8">3.1.-.-</ecNumber>
    </recommendedName>
    <alternativeName>
        <fullName evidence="8">Putative toxin VapC</fullName>
    </alternativeName>
</protein>
<dbReference type="HOGENOM" id="CLU_118482_3_2_2"/>
<dbReference type="AlphaFoldDB" id="F0LK77"/>
<dbReference type="SUPFAM" id="SSF88723">
    <property type="entry name" value="PIN domain-like"/>
    <property type="match status" value="1"/>
</dbReference>
<dbReference type="InterPro" id="IPR050556">
    <property type="entry name" value="Type_II_TA_system_RNase"/>
</dbReference>
<dbReference type="Proteomes" id="UP000007478">
    <property type="component" value="Chromosome"/>
</dbReference>
<dbReference type="EC" id="3.1.-.-" evidence="8"/>
<dbReference type="InterPro" id="IPR022907">
    <property type="entry name" value="VapC_family"/>
</dbReference>
<keyword evidence="8" id="KW-0800">Toxin</keyword>
<dbReference type="KEGG" id="tba:TERMP_01814"/>
<comment type="cofactor">
    <cofactor evidence="1 8">
        <name>Mg(2+)</name>
        <dbReference type="ChEBI" id="CHEBI:18420"/>
    </cofactor>
</comment>
<dbReference type="InterPro" id="IPR029060">
    <property type="entry name" value="PIN-like_dom_sf"/>
</dbReference>
<gene>
    <name evidence="8" type="primary">vapC</name>
    <name evidence="10" type="ordered locus">TERMP_01814</name>
</gene>
<feature type="binding site" evidence="8">
    <location>
        <position position="99"/>
    </location>
    <ligand>
        <name>Mg(2+)</name>
        <dbReference type="ChEBI" id="CHEBI:18420"/>
    </ligand>
</feature>
<keyword evidence="4 8" id="KW-0479">Metal-binding</keyword>
<dbReference type="PATRIC" id="fig|391623.17.peg.1813"/>
<evidence type="ECO:0000256" key="3">
    <source>
        <dbReference type="ARBA" id="ARBA00022722"/>
    </source>
</evidence>
<dbReference type="Gene3D" id="3.40.50.1010">
    <property type="entry name" value="5'-nuclease"/>
    <property type="match status" value="1"/>
</dbReference>
<dbReference type="PANTHER" id="PTHR33653:SF1">
    <property type="entry name" value="RIBONUCLEASE VAPC2"/>
    <property type="match status" value="1"/>
</dbReference>
<reference evidence="10 11" key="1">
    <citation type="journal article" date="2011" name="J. Bacteriol.">
        <title>Complete genome sequence of the hyperthermophilic, piezophilic, heterotrophic, and carboxydotrophic archaeon Thermococcus barophilus MP.</title>
        <authorList>
            <person name="Vannier P."/>
            <person name="Marteinsson V.T."/>
            <person name="Fridjonsson O.H."/>
            <person name="Oger P."/>
            <person name="Jebbar M."/>
        </authorList>
    </citation>
    <scope>NUCLEOTIDE SEQUENCE [LARGE SCALE GENOMIC DNA]</scope>
    <source>
        <strain evidence="11">DSM 11836 / MP</strain>
    </source>
</reference>
<dbReference type="GO" id="GO:0000287">
    <property type="term" value="F:magnesium ion binding"/>
    <property type="evidence" value="ECO:0007669"/>
    <property type="project" value="UniProtKB-UniRule"/>
</dbReference>
<evidence type="ECO:0000256" key="8">
    <source>
        <dbReference type="HAMAP-Rule" id="MF_00265"/>
    </source>
</evidence>
<feature type="domain" description="PIN" evidence="9">
    <location>
        <begin position="5"/>
        <end position="125"/>
    </location>
</feature>
<dbReference type="eggNOG" id="arCOG02219">
    <property type="taxonomic scope" value="Archaea"/>
</dbReference>
<comment type="similarity">
    <text evidence="7 8">Belongs to the PINc/VapC protein family.</text>
</comment>
<proteinExistence type="inferred from homology"/>
<dbReference type="PANTHER" id="PTHR33653">
    <property type="entry name" value="RIBONUCLEASE VAPC2"/>
    <property type="match status" value="1"/>
</dbReference>
<dbReference type="HAMAP" id="MF_00265">
    <property type="entry name" value="VapC_Nob1"/>
    <property type="match status" value="1"/>
</dbReference>
<sequence>MENLILDTDVVIDFLRGKRETIEKLKELRKTYQFIITTITAFELYLGAYKSQKREKRLLEVKAFLNTLLILELDEVSAEIAGKIAAELSKDGEPIDVRDLLIGSIAISHSIPLLTNNVKHFERLKKFGLKLLGIENANRKRT</sequence>
<dbReference type="Pfam" id="PF01850">
    <property type="entry name" value="PIN"/>
    <property type="match status" value="1"/>
</dbReference>
<dbReference type="GO" id="GO:0016787">
    <property type="term" value="F:hydrolase activity"/>
    <property type="evidence" value="ECO:0007669"/>
    <property type="project" value="UniProtKB-KW"/>
</dbReference>
<accession>F0LK77</accession>
<dbReference type="GO" id="GO:0090729">
    <property type="term" value="F:toxin activity"/>
    <property type="evidence" value="ECO:0007669"/>
    <property type="project" value="UniProtKB-KW"/>
</dbReference>
<keyword evidence="2 8" id="KW-1277">Toxin-antitoxin system</keyword>
<evidence type="ECO:0000256" key="6">
    <source>
        <dbReference type="ARBA" id="ARBA00022842"/>
    </source>
</evidence>
<evidence type="ECO:0000256" key="5">
    <source>
        <dbReference type="ARBA" id="ARBA00022801"/>
    </source>
</evidence>
<evidence type="ECO:0000259" key="9">
    <source>
        <dbReference type="Pfam" id="PF01850"/>
    </source>
</evidence>
<dbReference type="InterPro" id="IPR002716">
    <property type="entry name" value="PIN_dom"/>
</dbReference>
<dbReference type="EMBL" id="CP002372">
    <property type="protein sequence ID" value="ADT84789.1"/>
    <property type="molecule type" value="Genomic_DNA"/>
</dbReference>
<dbReference type="CDD" id="cd09881">
    <property type="entry name" value="PIN_VapC4-5_FitB-like"/>
    <property type="match status" value="1"/>
</dbReference>
<evidence type="ECO:0000256" key="4">
    <source>
        <dbReference type="ARBA" id="ARBA00022723"/>
    </source>
</evidence>
<keyword evidence="5 8" id="KW-0378">Hydrolase</keyword>
<evidence type="ECO:0000256" key="2">
    <source>
        <dbReference type="ARBA" id="ARBA00022649"/>
    </source>
</evidence>
<evidence type="ECO:0000256" key="1">
    <source>
        <dbReference type="ARBA" id="ARBA00001946"/>
    </source>
</evidence>
<keyword evidence="6 8" id="KW-0460">Magnesium</keyword>
<dbReference type="GeneID" id="10042130"/>